<evidence type="ECO:0000313" key="3">
    <source>
        <dbReference type="EMBL" id="PSU50076.1"/>
    </source>
</evidence>
<evidence type="ECO:0000313" key="2">
    <source>
        <dbReference type="EMBL" id="PSU20172.1"/>
    </source>
</evidence>
<keyword evidence="4" id="KW-1185">Reference proteome</keyword>
<gene>
    <name evidence="3" type="ORF">C9J18_15205</name>
    <name evidence="2" type="ORF">CTM96_20180</name>
</gene>
<name>A0A2T3JMA9_PHOPO</name>
<dbReference type="InterPro" id="IPR006513">
    <property type="entry name" value="YtfJ_HI0045"/>
</dbReference>
<proteinExistence type="predicted"/>
<dbReference type="AlphaFoldDB" id="A0A2T3JMA9"/>
<dbReference type="Proteomes" id="UP000241405">
    <property type="component" value="Unassembled WGS sequence"/>
</dbReference>
<keyword evidence="1" id="KW-0732">Signal</keyword>
<evidence type="ECO:0000313" key="4">
    <source>
        <dbReference type="Proteomes" id="UP000241405"/>
    </source>
</evidence>
<evidence type="ECO:0000313" key="5">
    <source>
        <dbReference type="Proteomes" id="UP000241618"/>
    </source>
</evidence>
<accession>A0A2T3JMA9</accession>
<dbReference type="NCBIfam" id="TIGR01626">
    <property type="entry name" value="ytfJ_HI0045"/>
    <property type="match status" value="1"/>
</dbReference>
<feature type="signal peptide" evidence="1">
    <location>
        <begin position="1"/>
        <end position="21"/>
    </location>
</feature>
<dbReference type="EMBL" id="PYMO01000034">
    <property type="protein sequence ID" value="PSU20172.1"/>
    <property type="molecule type" value="Genomic_DNA"/>
</dbReference>
<evidence type="ECO:0000256" key="1">
    <source>
        <dbReference type="SAM" id="SignalP"/>
    </source>
</evidence>
<dbReference type="Pfam" id="PF09695">
    <property type="entry name" value="YtfJ_HI0045"/>
    <property type="match status" value="1"/>
</dbReference>
<dbReference type="Proteomes" id="UP000241618">
    <property type="component" value="Unassembled WGS sequence"/>
</dbReference>
<protein>
    <submittedName>
        <fullName evidence="3">YtfJ family protein</fullName>
    </submittedName>
</protein>
<sequence>MMYKTLLAIIFSAIAPTLAQANNIQIDTTLPTVTVANKGELVLNNNTIGYQSWRSTNLEGKTHIIMAIAGRSSAKEINAELVSAISAADFPQAKYQTITIINQDDAIWGTASFVQSATEKSKKKYPWSSMILDSDGIVQKTWDLKKEDSAIIVINKNAQVVFIHEGKLNQHQVKQVITLVKKNI</sequence>
<dbReference type="RefSeq" id="WP_107190447.1">
    <property type="nucleotide sequence ID" value="NZ_PYMN01000014.1"/>
</dbReference>
<comment type="caution">
    <text evidence="3">The sequence shown here is derived from an EMBL/GenBank/DDBJ whole genome shotgun (WGS) entry which is preliminary data.</text>
</comment>
<reference evidence="4 5" key="1">
    <citation type="submission" date="2018-03" db="EMBL/GenBank/DDBJ databases">
        <title>Whole genome sequencing of Histamine producing bacteria.</title>
        <authorList>
            <person name="Butler K."/>
        </authorList>
    </citation>
    <scope>NUCLEOTIDE SEQUENCE [LARGE SCALE GENOMIC DNA]</scope>
    <source>
        <strain evidence="3 5">FS-6.1</strain>
        <strain evidence="2 4">FS-6.2</strain>
    </source>
</reference>
<feature type="chain" id="PRO_5015574139" evidence="1">
    <location>
        <begin position="22"/>
        <end position="184"/>
    </location>
</feature>
<organism evidence="3 5">
    <name type="scientific">Photobacterium phosphoreum</name>
    <dbReference type="NCBI Taxonomy" id="659"/>
    <lineage>
        <taxon>Bacteria</taxon>
        <taxon>Pseudomonadati</taxon>
        <taxon>Pseudomonadota</taxon>
        <taxon>Gammaproteobacteria</taxon>
        <taxon>Vibrionales</taxon>
        <taxon>Vibrionaceae</taxon>
        <taxon>Photobacterium</taxon>
    </lineage>
</organism>
<dbReference type="EMBL" id="PYMP01000015">
    <property type="protein sequence ID" value="PSU50076.1"/>
    <property type="molecule type" value="Genomic_DNA"/>
</dbReference>